<dbReference type="AlphaFoldDB" id="M1Z9F7"/>
<gene>
    <name evidence="2" type="ORF">NITGR_170053</name>
</gene>
<dbReference type="EMBL" id="CAQJ01000019">
    <property type="protein sequence ID" value="CCQ89796.1"/>
    <property type="molecule type" value="Genomic_DNA"/>
</dbReference>
<organism evidence="2 3">
    <name type="scientific">Nitrospina gracilis (strain 3/211)</name>
    <dbReference type="NCBI Taxonomy" id="1266370"/>
    <lineage>
        <taxon>Bacteria</taxon>
        <taxon>Pseudomonadati</taxon>
        <taxon>Nitrospinota/Tectimicrobiota group</taxon>
        <taxon>Nitrospinota</taxon>
        <taxon>Nitrospinia</taxon>
        <taxon>Nitrospinales</taxon>
        <taxon>Nitrospinaceae</taxon>
        <taxon>Nitrospina</taxon>
    </lineage>
</organism>
<evidence type="ECO:0000313" key="2">
    <source>
        <dbReference type="EMBL" id="CCQ89796.1"/>
    </source>
</evidence>
<dbReference type="InParanoid" id="M1Z9F7"/>
<sequence length="73" mass="8059">MSPSRMSRCRKESKSRARFPPGPADGQGGGVDFQIYGGTPFREPPFISFSSEVGVPQFKQFALQKAFLFAHCC</sequence>
<feature type="region of interest" description="Disordered" evidence="1">
    <location>
        <begin position="1"/>
        <end position="34"/>
    </location>
</feature>
<evidence type="ECO:0000313" key="3">
    <source>
        <dbReference type="Proteomes" id="UP000011704"/>
    </source>
</evidence>
<proteinExistence type="predicted"/>
<protein>
    <submittedName>
        <fullName evidence="2">Uncharacterized protein</fullName>
    </submittedName>
</protein>
<keyword evidence="3" id="KW-1185">Reference proteome</keyword>
<dbReference type="Proteomes" id="UP000011704">
    <property type="component" value="Unassembled WGS sequence"/>
</dbReference>
<name>M1Z9F7_NITG3</name>
<comment type="caution">
    <text evidence="2">The sequence shown here is derived from an EMBL/GenBank/DDBJ whole genome shotgun (WGS) entry which is preliminary data.</text>
</comment>
<dbReference type="HOGENOM" id="CLU_2700987_0_0_0"/>
<dbReference type="STRING" id="1266370.NITGR_170053"/>
<accession>M1Z9F7</accession>
<evidence type="ECO:0000256" key="1">
    <source>
        <dbReference type="SAM" id="MobiDB-lite"/>
    </source>
</evidence>
<reference evidence="2 3" key="1">
    <citation type="journal article" date="2013" name="Front. Microbiol.">
        <title>The genome of Nitrospina gracilis illuminates the metabolism and evolution of the major marine nitrite oxidizer.</title>
        <authorList>
            <person name="Luecker S."/>
            <person name="Nowka B."/>
            <person name="Rattei T."/>
            <person name="Spieck E."/>
            <person name="and Daims H."/>
        </authorList>
    </citation>
    <scope>NUCLEOTIDE SEQUENCE [LARGE SCALE GENOMIC DNA]</scope>
    <source>
        <strain evidence="2 3">3/211</strain>
    </source>
</reference>